<dbReference type="GO" id="GO:0006508">
    <property type="term" value="P:proteolysis"/>
    <property type="evidence" value="ECO:0007669"/>
    <property type="project" value="UniProtKB-KW"/>
</dbReference>
<keyword evidence="1" id="KW-0812">Transmembrane</keyword>
<feature type="transmembrane region" description="Helical" evidence="1">
    <location>
        <begin position="108"/>
        <end position="129"/>
    </location>
</feature>
<feature type="transmembrane region" description="Helical" evidence="1">
    <location>
        <begin position="175"/>
        <end position="194"/>
    </location>
</feature>
<gene>
    <name evidence="3" type="ORF">GO499_17610</name>
</gene>
<dbReference type="KEGG" id="amaq:GO499_17610"/>
<dbReference type="AlphaFoldDB" id="A0A6P1T573"/>
<name>A0A6P1T573_9RHOB</name>
<reference evidence="3 4" key="1">
    <citation type="submission" date="2019-12" db="EMBL/GenBank/DDBJ databases">
        <title>Complete genome sequence of Algicella marina strain 9Alg 56(T) isolated from the red alga Tichocarpus crinitus.</title>
        <authorList>
            <person name="Kim S.-G."/>
            <person name="Nedashkovskaya O.I."/>
        </authorList>
    </citation>
    <scope>NUCLEOTIDE SEQUENCE [LARGE SCALE GENOMIC DNA]</scope>
    <source>
        <strain evidence="3 4">9Alg 56</strain>
    </source>
</reference>
<dbReference type="RefSeq" id="WP_161863414.1">
    <property type="nucleotide sequence ID" value="NZ_CP046620.1"/>
</dbReference>
<evidence type="ECO:0000313" key="4">
    <source>
        <dbReference type="Proteomes" id="UP000464495"/>
    </source>
</evidence>
<evidence type="ECO:0000313" key="3">
    <source>
        <dbReference type="EMBL" id="QHQ36870.1"/>
    </source>
</evidence>
<keyword evidence="1" id="KW-0472">Membrane</keyword>
<evidence type="ECO:0000259" key="2">
    <source>
        <dbReference type="Pfam" id="PF02517"/>
    </source>
</evidence>
<dbReference type="Pfam" id="PF02517">
    <property type="entry name" value="Rce1-like"/>
    <property type="match status" value="1"/>
</dbReference>
<feature type="transmembrane region" description="Helical" evidence="1">
    <location>
        <begin position="200"/>
        <end position="218"/>
    </location>
</feature>
<evidence type="ECO:0000256" key="1">
    <source>
        <dbReference type="SAM" id="Phobius"/>
    </source>
</evidence>
<feature type="transmembrane region" description="Helical" evidence="1">
    <location>
        <begin position="20"/>
        <end position="48"/>
    </location>
</feature>
<keyword evidence="3" id="KW-0378">Hydrolase</keyword>
<protein>
    <submittedName>
        <fullName evidence="3">CPBP family intramembrane metalloprotease</fullName>
    </submittedName>
</protein>
<keyword evidence="3" id="KW-0645">Protease</keyword>
<feature type="transmembrane region" description="Helical" evidence="1">
    <location>
        <begin position="68"/>
        <end position="88"/>
    </location>
</feature>
<dbReference type="GO" id="GO:0080120">
    <property type="term" value="P:CAAX-box protein maturation"/>
    <property type="evidence" value="ECO:0007669"/>
    <property type="project" value="UniProtKB-ARBA"/>
</dbReference>
<dbReference type="Proteomes" id="UP000464495">
    <property type="component" value="Chromosome"/>
</dbReference>
<sequence length="305" mass="32823">MAEFRAQSAARFGRTPVWRIILGTGIAGGTYVVLTILAFVALGVVYMIFDPARLAQFQAGVIDRLSLLVLLAAFAGVHLGVLVAGLVLHGKPYRAFWGQLPAFRPRAFALGTCLILLTLSVLILPAIFISPPVPQVPLPTWLSFLPFVLIVLLVQTSAEELLFRGYLQPLLASRFNSRLVWLLLPAFLFGALHWKPDPYGPNAAIVVIAATLMGLIAGDVTARTGNISAAFGLHFGNNCVGLLFLATPGDLSAFGLYLTPIGPEDVQATRIGLIANVVLMGLAYGLWRLFLRRRARLLSGDGPTI</sequence>
<dbReference type="EMBL" id="CP046620">
    <property type="protein sequence ID" value="QHQ36870.1"/>
    <property type="molecule type" value="Genomic_DNA"/>
</dbReference>
<organism evidence="3 4">
    <name type="scientific">Algicella marina</name>
    <dbReference type="NCBI Taxonomy" id="2683284"/>
    <lineage>
        <taxon>Bacteria</taxon>
        <taxon>Pseudomonadati</taxon>
        <taxon>Pseudomonadota</taxon>
        <taxon>Alphaproteobacteria</taxon>
        <taxon>Rhodobacterales</taxon>
        <taxon>Paracoccaceae</taxon>
        <taxon>Algicella</taxon>
    </lineage>
</organism>
<proteinExistence type="predicted"/>
<keyword evidence="3" id="KW-0482">Metalloprotease</keyword>
<dbReference type="InterPro" id="IPR003675">
    <property type="entry name" value="Rce1/LyrA-like_dom"/>
</dbReference>
<keyword evidence="1" id="KW-1133">Transmembrane helix</keyword>
<keyword evidence="4" id="KW-1185">Reference proteome</keyword>
<feature type="domain" description="CAAX prenyl protease 2/Lysostaphin resistance protein A-like" evidence="2">
    <location>
        <begin position="143"/>
        <end position="240"/>
    </location>
</feature>
<accession>A0A6P1T573</accession>
<dbReference type="GO" id="GO:0004175">
    <property type="term" value="F:endopeptidase activity"/>
    <property type="evidence" value="ECO:0007669"/>
    <property type="project" value="UniProtKB-ARBA"/>
</dbReference>
<feature type="transmembrane region" description="Helical" evidence="1">
    <location>
        <begin position="271"/>
        <end position="291"/>
    </location>
</feature>
<feature type="transmembrane region" description="Helical" evidence="1">
    <location>
        <begin position="141"/>
        <end position="163"/>
    </location>
</feature>
<dbReference type="GO" id="GO:0008237">
    <property type="term" value="F:metallopeptidase activity"/>
    <property type="evidence" value="ECO:0007669"/>
    <property type="project" value="UniProtKB-KW"/>
</dbReference>